<evidence type="ECO:0000313" key="1">
    <source>
        <dbReference type="EnsemblPlants" id="AVESA.00010b.r2.4AG0596900.1.CDS"/>
    </source>
</evidence>
<proteinExistence type="predicted"/>
<organism evidence="1 2">
    <name type="scientific">Avena sativa</name>
    <name type="common">Oat</name>
    <dbReference type="NCBI Taxonomy" id="4498"/>
    <lineage>
        <taxon>Eukaryota</taxon>
        <taxon>Viridiplantae</taxon>
        <taxon>Streptophyta</taxon>
        <taxon>Embryophyta</taxon>
        <taxon>Tracheophyta</taxon>
        <taxon>Spermatophyta</taxon>
        <taxon>Magnoliopsida</taxon>
        <taxon>Liliopsida</taxon>
        <taxon>Poales</taxon>
        <taxon>Poaceae</taxon>
        <taxon>BOP clade</taxon>
        <taxon>Pooideae</taxon>
        <taxon>Poodae</taxon>
        <taxon>Poeae</taxon>
        <taxon>Poeae Chloroplast Group 1 (Aveneae type)</taxon>
        <taxon>Aveninae</taxon>
        <taxon>Avena</taxon>
    </lineage>
</organism>
<reference evidence="1" key="2">
    <citation type="submission" date="2025-09" db="UniProtKB">
        <authorList>
            <consortium name="EnsemblPlants"/>
        </authorList>
    </citation>
    <scope>IDENTIFICATION</scope>
</reference>
<name>A0ACD5W8Z2_AVESA</name>
<sequence length="789" mass="89487">MAKVTKELMAKEEIMMIDISSTNPTQLELHQLMISDILERRKQARQGGGASTSDDDGSVHDGHGDDDHMNGGRKTGRFNPYGSWGLGRGVDALPWLPVPVFSAEPSSVLFSLIPSEAPFGSPLHTFSPNARPSLTQPLTILFPPDLELVSVFQQPPRSQPKMGMGCGRCERRDELDYCNLDDREKYFLMFMVDGCHREMTVPDDFLKRFRGEIPREIKLDARNGHSYTVEVAKNLDKLVLRAGWGTFVETYHLQIEDSVVLRYNGNSQFKVIVFDRFGREKALSVVADNAALSTYVQETHIGAPETLDLSRGHSQLPEMRPPTENANGSQGHDQPVCMQLPRENVRCSEGHPQTMQMLSPTGSMNHFVGHRQPMQMQPPTEALNHSNCHPQSVQMQFACGPNERQSNVQRDKSSQGNKTSVQGDSLSSEYDVEVCDTTRYILAWNTHLNEAQKKEVDQKVNSIHPDNPIFVSMMSKCNVTGGFTLSVSKQYVERYVGDKERSICLQRLGRRWEVHFGGRPTEKRIIAGWRKFVKDNDVEMGDICIFELLKKCKTCTMEVQIINAKDINTPSKIGCDRFQESHKDATKTVDHSHFQPQLKQMQLHNEILEDSPVHPQTMLRQPPSTEKRFRLERGNSSQGNKRDSLSSEDIGHEIDALPEYITARFTRLTQVQEKAVKQKVQHIDSEIPVFVVVMQKNNVTGRFTLTISNKYVEKYLGGKVQSIWLERLGQRYQVRFGRRPHDNSSIVGGWGKFVKDNEVKTGDICLFVPLKHRKLCTMKVHIICAKRVS</sequence>
<evidence type="ECO:0000313" key="2">
    <source>
        <dbReference type="Proteomes" id="UP001732700"/>
    </source>
</evidence>
<dbReference type="EnsemblPlants" id="AVESA.00010b.r2.4AG0596900.1">
    <property type="protein sequence ID" value="AVESA.00010b.r2.4AG0596900.1.CDS"/>
    <property type="gene ID" value="AVESA.00010b.r2.4AG0596900"/>
</dbReference>
<keyword evidence="2" id="KW-1185">Reference proteome</keyword>
<protein>
    <submittedName>
        <fullName evidence="1">Uncharacterized protein</fullName>
    </submittedName>
</protein>
<accession>A0ACD5W8Z2</accession>
<dbReference type="Proteomes" id="UP001732700">
    <property type="component" value="Chromosome 4A"/>
</dbReference>
<reference evidence="1" key="1">
    <citation type="submission" date="2021-05" db="EMBL/GenBank/DDBJ databases">
        <authorList>
            <person name="Scholz U."/>
            <person name="Mascher M."/>
            <person name="Fiebig A."/>
        </authorList>
    </citation>
    <scope>NUCLEOTIDE SEQUENCE [LARGE SCALE GENOMIC DNA]</scope>
</reference>